<comment type="caution">
    <text evidence="3">The sequence shown here is derived from an EMBL/GenBank/DDBJ whole genome shotgun (WGS) entry which is preliminary data.</text>
</comment>
<dbReference type="CDD" id="cd01292">
    <property type="entry name" value="metallo-dependent_hydrolases"/>
    <property type="match status" value="1"/>
</dbReference>
<dbReference type="AlphaFoldDB" id="A0A0A2XCT1"/>
<dbReference type="PANTHER" id="PTHR21240">
    <property type="entry name" value="2-AMINO-3-CARBOXYLMUCONATE-6-SEMIALDEHYDE DECARBOXYLASE"/>
    <property type="match status" value="1"/>
</dbReference>
<dbReference type="OrthoDB" id="9771932at2"/>
<dbReference type="GO" id="GO:0016831">
    <property type="term" value="F:carboxy-lyase activity"/>
    <property type="evidence" value="ECO:0007669"/>
    <property type="project" value="InterPro"/>
</dbReference>
<name>A0A0A2XCT1_THEFI</name>
<dbReference type="Proteomes" id="UP000030364">
    <property type="component" value="Unassembled WGS sequence"/>
</dbReference>
<gene>
    <name evidence="3" type="ORF">THFILI_11805</name>
</gene>
<dbReference type="SUPFAM" id="SSF51556">
    <property type="entry name" value="Metallo-dependent hydrolases"/>
    <property type="match status" value="1"/>
</dbReference>
<evidence type="ECO:0000259" key="2">
    <source>
        <dbReference type="Pfam" id="PF04909"/>
    </source>
</evidence>
<reference evidence="3 4" key="1">
    <citation type="journal article" date="2015" name="Genome Announc.">
        <title>Draft Genome Sequence of the Thermophile Thermus filiformis ATCC 43280, Producer of Carotenoid-(Di)glucoside-Branched Fatty Acid (Di)esters and Source of Hyperthermostable Enzymes of Biotechnological Interest.</title>
        <authorList>
            <person name="Mandelli F."/>
            <person name="Oliveira Ramires B."/>
            <person name="Couger M.B."/>
            <person name="Paixao D.A."/>
            <person name="Camilo C.M."/>
            <person name="Polikarpov I."/>
            <person name="Prade R."/>
            <person name="Riano-Pachon D.M."/>
            <person name="Squina F.M."/>
        </authorList>
    </citation>
    <scope>NUCLEOTIDE SEQUENCE [LARGE SCALE GENOMIC DNA]</scope>
    <source>
        <strain evidence="3 4">ATCC 43280</strain>
    </source>
</reference>
<dbReference type="InterPro" id="IPR032465">
    <property type="entry name" value="ACMSD"/>
</dbReference>
<dbReference type="Gene3D" id="3.20.20.140">
    <property type="entry name" value="Metal-dependent hydrolases"/>
    <property type="match status" value="1"/>
</dbReference>
<evidence type="ECO:0000313" key="4">
    <source>
        <dbReference type="Proteomes" id="UP000030364"/>
    </source>
</evidence>
<dbReference type="STRING" id="276.THFILI_11805"/>
<feature type="domain" description="Amidohydrolase-related" evidence="2">
    <location>
        <begin position="8"/>
        <end position="281"/>
    </location>
</feature>
<dbReference type="GO" id="GO:0019748">
    <property type="term" value="P:secondary metabolic process"/>
    <property type="evidence" value="ECO:0007669"/>
    <property type="project" value="TreeGrafter"/>
</dbReference>
<dbReference type="RefSeq" id="WP_038060620.1">
    <property type="nucleotide sequence ID" value="NZ_JPSL02000040.1"/>
</dbReference>
<evidence type="ECO:0000313" key="3">
    <source>
        <dbReference type="EMBL" id="KGQ22979.1"/>
    </source>
</evidence>
<organism evidence="3 4">
    <name type="scientific">Thermus filiformis</name>
    <dbReference type="NCBI Taxonomy" id="276"/>
    <lineage>
        <taxon>Bacteria</taxon>
        <taxon>Thermotogati</taxon>
        <taxon>Deinococcota</taxon>
        <taxon>Deinococci</taxon>
        <taxon>Thermales</taxon>
        <taxon>Thermaceae</taxon>
        <taxon>Thermus</taxon>
    </lineage>
</organism>
<dbReference type="PATRIC" id="fig|276.5.peg.170"/>
<sequence length="283" mass="32362">MVEDIPLVDAHVHLPRLKELKPFWFDWARRHGNIPLEQLYDPEGRPVPEAVDAYFEVEGVDAVLLLPEYSPRTVGIHPYEDLLPLVAHNPRRFRFLANLNPHLHYPLVEHLERQLEAGALGLKLHPVHGGFPIDHPELFPVYWLLQERGLPVVFHTGVSAFPGAVNAYATPEPVEGILRVFPRLKVVLAHGGRGWWYEAAASLALMYPNVWIELSGLSPRRLPEYYGRFDLRRLARKFIFGTDWPGVPGIRANALALRDLGWDRETLEAVFHRNAREVYGLTL</sequence>
<proteinExistence type="predicted"/>
<dbReference type="GO" id="GO:0016787">
    <property type="term" value="F:hydrolase activity"/>
    <property type="evidence" value="ECO:0007669"/>
    <property type="project" value="UniProtKB-KW"/>
</dbReference>
<dbReference type="EMBL" id="JPSL02000040">
    <property type="protein sequence ID" value="KGQ22979.1"/>
    <property type="molecule type" value="Genomic_DNA"/>
</dbReference>
<dbReference type="InterPro" id="IPR006680">
    <property type="entry name" value="Amidohydro-rel"/>
</dbReference>
<dbReference type="Pfam" id="PF04909">
    <property type="entry name" value="Amidohydro_2"/>
    <property type="match status" value="1"/>
</dbReference>
<dbReference type="GO" id="GO:0005737">
    <property type="term" value="C:cytoplasm"/>
    <property type="evidence" value="ECO:0007669"/>
    <property type="project" value="TreeGrafter"/>
</dbReference>
<protein>
    <submittedName>
        <fullName evidence="3">Amidohydrolase</fullName>
    </submittedName>
</protein>
<keyword evidence="1" id="KW-0456">Lyase</keyword>
<dbReference type="InterPro" id="IPR032466">
    <property type="entry name" value="Metal_Hydrolase"/>
</dbReference>
<dbReference type="PANTHER" id="PTHR21240:SF28">
    <property type="entry name" value="ISO-OROTATE DECARBOXYLASE (EUROFUNG)"/>
    <property type="match status" value="1"/>
</dbReference>
<keyword evidence="4" id="KW-1185">Reference proteome</keyword>
<accession>A0A0A2XCT1</accession>
<evidence type="ECO:0000256" key="1">
    <source>
        <dbReference type="ARBA" id="ARBA00023239"/>
    </source>
</evidence>